<protein>
    <submittedName>
        <fullName evidence="1">Phage tail assembly protein</fullName>
    </submittedName>
</protein>
<evidence type="ECO:0000313" key="1">
    <source>
        <dbReference type="EMBL" id="MDG3493213.1"/>
    </source>
</evidence>
<comment type="caution">
    <text evidence="1">The sequence shown here is derived from an EMBL/GenBank/DDBJ whole genome shotgun (WGS) entry which is preliminary data.</text>
</comment>
<dbReference type="EMBL" id="VBTY01000006">
    <property type="protein sequence ID" value="MDG3493213.1"/>
    <property type="molecule type" value="Genomic_DNA"/>
</dbReference>
<keyword evidence="2" id="KW-1185">Reference proteome</keyword>
<name>A0A9X4RFX6_9CYAN</name>
<gene>
    <name evidence="1" type="ORF">FEV09_01435</name>
</gene>
<reference evidence="1" key="1">
    <citation type="submission" date="2019-05" db="EMBL/GenBank/DDBJ databases">
        <title>Whole genome sequencing of Pseudanabaena catenata USMAC16.</title>
        <authorList>
            <person name="Khan Z."/>
            <person name="Omar W.M."/>
            <person name="Convey P."/>
            <person name="Merican F."/>
            <person name="Najimudin N."/>
        </authorList>
    </citation>
    <scope>NUCLEOTIDE SEQUENCE</scope>
    <source>
        <strain evidence="1">USMAC16</strain>
    </source>
</reference>
<dbReference type="RefSeq" id="WP_009625243.1">
    <property type="nucleotide sequence ID" value="NZ_VBTY01000006.1"/>
</dbReference>
<proteinExistence type="predicted"/>
<sequence>MYQTEFPFTLPHGYIDAEGCLHREGVMRLSRATDEITPLRDPRVQKNSGYLVIILLARVITRLGTIEQLNTKIIEELFSGDLAYLQDFYQRINRSGHTRFRVACPHCNGEFEVETDPVGE</sequence>
<organism evidence="1 2">
    <name type="scientific">Pseudanabaena catenata USMAC16</name>
    <dbReference type="NCBI Taxonomy" id="1855837"/>
    <lineage>
        <taxon>Bacteria</taxon>
        <taxon>Bacillati</taxon>
        <taxon>Cyanobacteriota</taxon>
        <taxon>Cyanophyceae</taxon>
        <taxon>Pseudanabaenales</taxon>
        <taxon>Pseudanabaenaceae</taxon>
        <taxon>Pseudanabaena</taxon>
    </lineage>
</organism>
<evidence type="ECO:0000313" key="2">
    <source>
        <dbReference type="Proteomes" id="UP001152872"/>
    </source>
</evidence>
<dbReference type="Proteomes" id="UP001152872">
    <property type="component" value="Unassembled WGS sequence"/>
</dbReference>
<accession>A0A9X4RFX6</accession>
<dbReference type="AlphaFoldDB" id="A0A9X4RFX6"/>